<dbReference type="PANTHER" id="PTHR35802:SF1">
    <property type="entry name" value="PROTEASE SYNTHASE AND SPORULATION PROTEIN PAI 2"/>
    <property type="match status" value="1"/>
</dbReference>
<evidence type="ECO:0000313" key="3">
    <source>
        <dbReference type="Proteomes" id="UP000215002"/>
    </source>
</evidence>
<accession>A0A223NYS5</accession>
<keyword evidence="1" id="KW-0175">Coiled coil</keyword>
<gene>
    <name evidence="2" type="ORF">MuYL_3045</name>
</gene>
<feature type="coiled-coil region" evidence="1">
    <location>
        <begin position="158"/>
        <end position="200"/>
    </location>
</feature>
<organism evidence="2 3">
    <name type="scientific">Mucilaginibacter xinganensis</name>
    <dbReference type="NCBI Taxonomy" id="1234841"/>
    <lineage>
        <taxon>Bacteria</taxon>
        <taxon>Pseudomonadati</taxon>
        <taxon>Bacteroidota</taxon>
        <taxon>Sphingobacteriia</taxon>
        <taxon>Sphingobacteriales</taxon>
        <taxon>Sphingobacteriaceae</taxon>
        <taxon>Mucilaginibacter</taxon>
    </lineage>
</organism>
<protein>
    <submittedName>
        <fullName evidence="2">Transcriptional regulator</fullName>
    </submittedName>
</protein>
<keyword evidence="3" id="KW-1185">Reference proteome</keyword>
<name>A0A223NYS5_9SPHI</name>
<dbReference type="PANTHER" id="PTHR35802">
    <property type="entry name" value="PROTEASE SYNTHASE AND SPORULATION PROTEIN PAI 2"/>
    <property type="match status" value="1"/>
</dbReference>
<dbReference type="AlphaFoldDB" id="A0A223NYS5"/>
<sequence length="205" mass="23513">MYIPSFNKFSNNQEAIIFMQRYSFAAIITVKDGIPSATHLPFLVTEIDGQLILFSHFAKANPQSADIINNRALVIFTEPHAYISTANYEKDLNVPTWNYLAVHAYGNCFLLEGEAEKAELLKNTISNYEVGYLKQYESLPDDYKLKMMKGIVGFQIIVDDLQAKKKLSQNRTEKERENIIEQLEDSSNTSEKEIAEYMKSLDKKH</sequence>
<dbReference type="Gene3D" id="2.30.110.10">
    <property type="entry name" value="Electron Transport, Fmn-binding Protein, Chain A"/>
    <property type="match status" value="1"/>
</dbReference>
<dbReference type="RefSeq" id="WP_094571210.1">
    <property type="nucleotide sequence ID" value="NZ_CP022743.1"/>
</dbReference>
<dbReference type="PIRSF" id="PIRSF010372">
    <property type="entry name" value="PaiB"/>
    <property type="match status" value="1"/>
</dbReference>
<proteinExistence type="predicted"/>
<dbReference type="Pfam" id="PF04299">
    <property type="entry name" value="FMN_bind_2"/>
    <property type="match status" value="1"/>
</dbReference>
<evidence type="ECO:0000256" key="1">
    <source>
        <dbReference type="SAM" id="Coils"/>
    </source>
</evidence>
<reference evidence="2 3" key="1">
    <citation type="submission" date="2017-08" db="EMBL/GenBank/DDBJ databases">
        <title>Complete genome sequence of Mucilaginibacter sp. strain BJC16-A31.</title>
        <authorList>
            <consortium name="Henan University of Science and Technology"/>
            <person name="You X."/>
        </authorList>
    </citation>
    <scope>NUCLEOTIDE SEQUENCE [LARGE SCALE GENOMIC DNA]</scope>
    <source>
        <strain evidence="2 3">BJC16-A31</strain>
    </source>
</reference>
<dbReference type="InterPro" id="IPR007396">
    <property type="entry name" value="TR_PAI2-type"/>
</dbReference>
<dbReference type="InterPro" id="IPR012349">
    <property type="entry name" value="Split_barrel_FMN-bd"/>
</dbReference>
<evidence type="ECO:0000313" key="2">
    <source>
        <dbReference type="EMBL" id="ASU34930.1"/>
    </source>
</evidence>
<dbReference type="Proteomes" id="UP000215002">
    <property type="component" value="Chromosome"/>
</dbReference>
<dbReference type="SUPFAM" id="SSF50475">
    <property type="entry name" value="FMN-binding split barrel"/>
    <property type="match status" value="1"/>
</dbReference>
<dbReference type="KEGG" id="muc:MuYL_3045"/>
<dbReference type="EMBL" id="CP022743">
    <property type="protein sequence ID" value="ASU34930.1"/>
    <property type="molecule type" value="Genomic_DNA"/>
</dbReference>
<dbReference type="OrthoDB" id="9794948at2"/>